<keyword evidence="3" id="KW-1185">Reference proteome</keyword>
<gene>
    <name evidence="2" type="ORF">BKM31_14295</name>
</gene>
<evidence type="ECO:0000313" key="3">
    <source>
        <dbReference type="Proteomes" id="UP000190797"/>
    </source>
</evidence>
<name>A0A1U9ZWZ4_9ACTN</name>
<feature type="domain" description="Beta-lactamase-related" evidence="1">
    <location>
        <begin position="24"/>
        <end position="361"/>
    </location>
</feature>
<evidence type="ECO:0000259" key="1">
    <source>
        <dbReference type="Pfam" id="PF00144"/>
    </source>
</evidence>
<reference evidence="3" key="1">
    <citation type="journal article" date="2017" name="Med. Chem. Commun.">
        <title>Nonomuraea sp. ATCC 55076 harbours the largest actinomycete chromosome to date and the kistamicin biosynthetic gene cluster.</title>
        <authorList>
            <person name="Nazari B."/>
            <person name="Forneris C.C."/>
            <person name="Gibson M.I."/>
            <person name="Moon K."/>
            <person name="Schramma K.R."/>
            <person name="Seyedsayamdost M.R."/>
        </authorList>
    </citation>
    <scope>NUCLEOTIDE SEQUENCE [LARGE SCALE GENOMIC DNA]</scope>
    <source>
        <strain evidence="3">ATCC 55076</strain>
    </source>
</reference>
<accession>A0A1U9ZWZ4</accession>
<dbReference type="AlphaFoldDB" id="A0A1U9ZWZ4"/>
<sequence>MSDAFARPGEPQVEGFVADGYDKVREVFQKLVHDGRETGAGVSVWRDAREVVRLSGGWADSSRRRPWSADTLVQPYSLSKSFVTLAALVAVRDGSLALDEPVARYWPEYGVRGKDRTTLRHVLTHRAGQPRFPAEAAGLDLLDDAGLRESLAQAAPEYVPGTSLGEHALTYGHLVDGILRAGAGTTLGETFNEVVRPALDLDAWFGVPDDQLGRVADLEYADPDWPHRLHAAPWLQIPDGTLDVERANSRAWRQTVFGAVNLHTTATAMARFFAELTAEDGPVRTLLGPELHAELLAPQVTDFDEVFGTRITWTLGFVRDHGKIAKGGIGGSAAWWSRRHHHGCAYLTRRLDDHSRAAEIAAALGDDLTVVGED</sequence>
<dbReference type="PANTHER" id="PTHR43319:SF3">
    <property type="entry name" value="BETA-LACTAMASE-RELATED DOMAIN-CONTAINING PROTEIN"/>
    <property type="match status" value="1"/>
</dbReference>
<dbReference type="InterPro" id="IPR052907">
    <property type="entry name" value="Beta-lactamase/esterase"/>
</dbReference>
<dbReference type="RefSeq" id="WP_080038634.1">
    <property type="nucleotide sequence ID" value="NZ_CP017717.1"/>
</dbReference>
<dbReference type="PANTHER" id="PTHR43319">
    <property type="entry name" value="BETA-LACTAMASE-RELATED"/>
    <property type="match status" value="1"/>
</dbReference>
<organism evidence="2 3">
    <name type="scientific">[Actinomadura] parvosata subsp. kistnae</name>
    <dbReference type="NCBI Taxonomy" id="1909395"/>
    <lineage>
        <taxon>Bacteria</taxon>
        <taxon>Bacillati</taxon>
        <taxon>Actinomycetota</taxon>
        <taxon>Actinomycetes</taxon>
        <taxon>Streptosporangiales</taxon>
        <taxon>Streptosporangiaceae</taxon>
        <taxon>Nonomuraea</taxon>
    </lineage>
</organism>
<dbReference type="Gene3D" id="3.40.710.10">
    <property type="entry name" value="DD-peptidase/beta-lactamase superfamily"/>
    <property type="match status" value="1"/>
</dbReference>
<dbReference type="Pfam" id="PF00144">
    <property type="entry name" value="Beta-lactamase"/>
    <property type="match status" value="1"/>
</dbReference>
<dbReference type="InterPro" id="IPR001466">
    <property type="entry name" value="Beta-lactam-related"/>
</dbReference>
<dbReference type="STRING" id="1909395.BKM31_14295"/>
<protein>
    <submittedName>
        <fullName evidence="2">Serine hydrolase</fullName>
    </submittedName>
</protein>
<keyword evidence="2" id="KW-0378">Hydrolase</keyword>
<dbReference type="KEGG" id="noa:BKM31_14295"/>
<dbReference type="GO" id="GO:0016787">
    <property type="term" value="F:hydrolase activity"/>
    <property type="evidence" value="ECO:0007669"/>
    <property type="project" value="UniProtKB-KW"/>
</dbReference>
<proteinExistence type="predicted"/>
<dbReference type="SUPFAM" id="SSF56601">
    <property type="entry name" value="beta-lactamase/transpeptidase-like"/>
    <property type="match status" value="1"/>
</dbReference>
<dbReference type="InterPro" id="IPR012338">
    <property type="entry name" value="Beta-lactam/transpept-like"/>
</dbReference>
<dbReference type="Proteomes" id="UP000190797">
    <property type="component" value="Chromosome"/>
</dbReference>
<dbReference type="OrthoDB" id="9809635at2"/>
<dbReference type="EMBL" id="CP017717">
    <property type="protein sequence ID" value="AQZ62476.1"/>
    <property type="molecule type" value="Genomic_DNA"/>
</dbReference>
<evidence type="ECO:0000313" key="2">
    <source>
        <dbReference type="EMBL" id="AQZ62476.1"/>
    </source>
</evidence>